<dbReference type="EMBL" id="BSUO01000001">
    <property type="protein sequence ID" value="GMA40856.1"/>
    <property type="molecule type" value="Genomic_DNA"/>
</dbReference>
<dbReference type="CDD" id="cd22333">
    <property type="entry name" value="LlaBIII_nuclease-like"/>
    <property type="match status" value="1"/>
</dbReference>
<feature type="domain" description="Mrr-like" evidence="1">
    <location>
        <begin position="35"/>
        <end position="121"/>
    </location>
</feature>
<name>A0ABQ6IT64_9MICO</name>
<dbReference type="Proteomes" id="UP001157126">
    <property type="component" value="Unassembled WGS sequence"/>
</dbReference>
<comment type="caution">
    <text evidence="2">The sequence shown here is derived from an EMBL/GenBank/DDBJ whole genome shotgun (WGS) entry which is preliminary data.</text>
</comment>
<dbReference type="InterPro" id="IPR039442">
    <property type="entry name" value="Mrr-like_dom"/>
</dbReference>
<sequence>MSTTVYGVLDELREMATSERDKGSMLERLLLQYLRSDPLWSEQFDDVWLWNDWPDRQGRPDTGIDLVAKDALTGGLVAIQSKFYAPGTTVSKPDVDTFLSASGGSAFTRRIIVSTTDKWNSGLLHG</sequence>
<dbReference type="Pfam" id="PF13156">
    <property type="entry name" value="Mrr_cat_2"/>
    <property type="match status" value="1"/>
</dbReference>
<gene>
    <name evidence="2" type="ORF">GCM10025883_29010</name>
</gene>
<evidence type="ECO:0000313" key="2">
    <source>
        <dbReference type="EMBL" id="GMA40856.1"/>
    </source>
</evidence>
<evidence type="ECO:0000259" key="1">
    <source>
        <dbReference type="Pfam" id="PF13156"/>
    </source>
</evidence>
<proteinExistence type="predicted"/>
<keyword evidence="3" id="KW-1185">Reference proteome</keyword>
<dbReference type="Gene3D" id="3.40.1350.10">
    <property type="match status" value="1"/>
</dbReference>
<dbReference type="InterPro" id="IPR011856">
    <property type="entry name" value="tRNA_endonuc-like_dom_sf"/>
</dbReference>
<accession>A0ABQ6IT64</accession>
<evidence type="ECO:0000313" key="3">
    <source>
        <dbReference type="Proteomes" id="UP001157126"/>
    </source>
</evidence>
<protein>
    <recommendedName>
        <fullName evidence="1">Mrr-like domain-containing protein</fullName>
    </recommendedName>
</protein>
<dbReference type="InterPro" id="IPR011335">
    <property type="entry name" value="Restrct_endonuc-II-like"/>
</dbReference>
<dbReference type="SUPFAM" id="SSF52980">
    <property type="entry name" value="Restriction endonuclease-like"/>
    <property type="match status" value="1"/>
</dbReference>
<reference evidence="3" key="1">
    <citation type="journal article" date="2019" name="Int. J. Syst. Evol. Microbiol.">
        <title>The Global Catalogue of Microorganisms (GCM) 10K type strain sequencing project: providing services to taxonomists for standard genome sequencing and annotation.</title>
        <authorList>
            <consortium name="The Broad Institute Genomics Platform"/>
            <consortium name="The Broad Institute Genome Sequencing Center for Infectious Disease"/>
            <person name="Wu L."/>
            <person name="Ma J."/>
        </authorList>
    </citation>
    <scope>NUCLEOTIDE SEQUENCE [LARGE SCALE GENOMIC DNA]</scope>
    <source>
        <strain evidence="3">NBRC 113072</strain>
    </source>
</reference>
<organism evidence="2 3">
    <name type="scientific">Mobilicoccus caccae</name>
    <dbReference type="NCBI Taxonomy" id="1859295"/>
    <lineage>
        <taxon>Bacteria</taxon>
        <taxon>Bacillati</taxon>
        <taxon>Actinomycetota</taxon>
        <taxon>Actinomycetes</taxon>
        <taxon>Micrococcales</taxon>
        <taxon>Dermatophilaceae</taxon>
        <taxon>Mobilicoccus</taxon>
    </lineage>
</organism>